<name>A0ACB9SE72_9MYRT</name>
<dbReference type="EMBL" id="CM042880">
    <property type="protein sequence ID" value="KAI4389700.1"/>
    <property type="molecule type" value="Genomic_DNA"/>
</dbReference>
<keyword evidence="2" id="KW-1185">Reference proteome</keyword>
<dbReference type="Proteomes" id="UP001057402">
    <property type="component" value="Chromosome 1"/>
</dbReference>
<proteinExistence type="predicted"/>
<evidence type="ECO:0000313" key="1">
    <source>
        <dbReference type="EMBL" id="KAI4389700.1"/>
    </source>
</evidence>
<reference evidence="2" key="1">
    <citation type="journal article" date="2023" name="Front. Plant Sci.">
        <title>Chromosomal-level genome assembly of Melastoma candidum provides insights into trichome evolution.</title>
        <authorList>
            <person name="Zhong Y."/>
            <person name="Wu W."/>
            <person name="Sun C."/>
            <person name="Zou P."/>
            <person name="Liu Y."/>
            <person name="Dai S."/>
            <person name="Zhou R."/>
        </authorList>
    </citation>
    <scope>NUCLEOTIDE SEQUENCE [LARGE SCALE GENOMIC DNA]</scope>
</reference>
<protein>
    <submittedName>
        <fullName evidence="1">Uncharacterized protein</fullName>
    </submittedName>
</protein>
<evidence type="ECO:0000313" key="2">
    <source>
        <dbReference type="Proteomes" id="UP001057402"/>
    </source>
</evidence>
<accession>A0ACB9SE72</accession>
<organism evidence="1 2">
    <name type="scientific">Melastoma candidum</name>
    <dbReference type="NCBI Taxonomy" id="119954"/>
    <lineage>
        <taxon>Eukaryota</taxon>
        <taxon>Viridiplantae</taxon>
        <taxon>Streptophyta</taxon>
        <taxon>Embryophyta</taxon>
        <taxon>Tracheophyta</taxon>
        <taxon>Spermatophyta</taxon>
        <taxon>Magnoliopsida</taxon>
        <taxon>eudicotyledons</taxon>
        <taxon>Gunneridae</taxon>
        <taxon>Pentapetalae</taxon>
        <taxon>rosids</taxon>
        <taxon>malvids</taxon>
        <taxon>Myrtales</taxon>
        <taxon>Melastomataceae</taxon>
        <taxon>Melastomatoideae</taxon>
        <taxon>Melastomateae</taxon>
        <taxon>Melastoma</taxon>
    </lineage>
</organism>
<gene>
    <name evidence="1" type="ORF">MLD38_001899</name>
</gene>
<sequence length="145" mass="15910">MDTSPARVSNVQEEGDEWDNDGFVIPSLGIGFSDTSERNVAEVEAFQPPSPKAKAEENIYLGPHGAPPSQSKLPVLSAPTRKQRLKQKLKEADRKLAGPGRENKVENIRELVGGGRGSPSASKSSSRDWLDPHCQESQFEKWCPQ</sequence>
<comment type="caution">
    <text evidence="1">The sequence shown here is derived from an EMBL/GenBank/DDBJ whole genome shotgun (WGS) entry which is preliminary data.</text>
</comment>